<dbReference type="Gene3D" id="1.50.10.10">
    <property type="match status" value="1"/>
</dbReference>
<dbReference type="PANTHER" id="PTHR33886:SF8">
    <property type="entry name" value="UNSATURATED RHAMNOGALACTURONAN HYDROLASE (EUROFUNG)"/>
    <property type="match status" value="1"/>
</dbReference>
<accession>W4UPZ7</accession>
<evidence type="ECO:0000313" key="2">
    <source>
        <dbReference type="EMBL" id="GAE83255.1"/>
    </source>
</evidence>
<dbReference type="SUPFAM" id="SSF48208">
    <property type="entry name" value="Six-hairpin glycosidases"/>
    <property type="match status" value="1"/>
</dbReference>
<protein>
    <submittedName>
        <fullName evidence="2">Rhamnogalacturonides degradation protein RhiN</fullName>
    </submittedName>
</protein>
<dbReference type="PANTHER" id="PTHR33886">
    <property type="entry name" value="UNSATURATED RHAMNOGALACTURONAN HYDROLASE (EUROFUNG)"/>
    <property type="match status" value="1"/>
</dbReference>
<keyword evidence="1" id="KW-0378">Hydrolase</keyword>
<comment type="caution">
    <text evidence="2">The sequence shown here is derived from an EMBL/GenBank/DDBJ whole genome shotgun (WGS) entry which is preliminary data.</text>
</comment>
<dbReference type="InterPro" id="IPR052043">
    <property type="entry name" value="PolySaccharide_Degr_Enz"/>
</dbReference>
<dbReference type="GO" id="GO:0016787">
    <property type="term" value="F:hydrolase activity"/>
    <property type="evidence" value="ECO:0007669"/>
    <property type="project" value="UniProtKB-KW"/>
</dbReference>
<dbReference type="GO" id="GO:0005975">
    <property type="term" value="P:carbohydrate metabolic process"/>
    <property type="evidence" value="ECO:0007669"/>
    <property type="project" value="InterPro"/>
</dbReference>
<evidence type="ECO:0000313" key="3">
    <source>
        <dbReference type="Proteomes" id="UP000019131"/>
    </source>
</evidence>
<reference evidence="2 3" key="1">
    <citation type="journal article" date="2014" name="Genome Announc.">
        <title>Draft Genome Sequence of Bacteroides reticulotermitis Strain JCM 10512T, Isolated from the Gut of a Termite.</title>
        <authorList>
            <person name="Yuki M."/>
            <person name="Oshima K."/>
            <person name="Suda W."/>
            <person name="Sakamoto M."/>
            <person name="Iida T."/>
            <person name="Hattori M."/>
            <person name="Ohkuma M."/>
        </authorList>
    </citation>
    <scope>NUCLEOTIDE SEQUENCE [LARGE SCALE GENOMIC DNA]</scope>
    <source>
        <strain evidence="2 3">JCM 10512</strain>
    </source>
</reference>
<name>W4UPZ7_9BACE</name>
<keyword evidence="3" id="KW-1185">Reference proteome</keyword>
<gene>
    <name evidence="2" type="ORF">JCM10512_1516</name>
</gene>
<dbReference type="STRING" id="1445607.JCM10512_1516"/>
<dbReference type="InterPro" id="IPR008928">
    <property type="entry name" value="6-hairpin_glycosidase_sf"/>
</dbReference>
<proteinExistence type="predicted"/>
<organism evidence="2 3">
    <name type="scientific">Bacteroides reticulotermitis JCM 10512</name>
    <dbReference type="NCBI Taxonomy" id="1445607"/>
    <lineage>
        <taxon>Bacteria</taxon>
        <taxon>Pseudomonadati</taxon>
        <taxon>Bacteroidota</taxon>
        <taxon>Bacteroidia</taxon>
        <taxon>Bacteroidales</taxon>
        <taxon>Bacteroidaceae</taxon>
        <taxon>Bacteroides</taxon>
    </lineage>
</organism>
<dbReference type="InterPro" id="IPR010905">
    <property type="entry name" value="Glyco_hydro_88"/>
</dbReference>
<dbReference type="Proteomes" id="UP000019131">
    <property type="component" value="Unassembled WGS sequence"/>
</dbReference>
<dbReference type="AlphaFoldDB" id="W4UPZ7"/>
<evidence type="ECO:0000256" key="1">
    <source>
        <dbReference type="ARBA" id="ARBA00022801"/>
    </source>
</evidence>
<sequence>MRRVADWQIAHYNKAIYGDLNWVNATFYLGLAHWAAVAEQTDQDDSYYKWLLRLGNRNYWQVDQRMYHADDICISQAYLYLYEKYKRKGMLIPTLARAEWVATHPSSGSFRLDYSDGSTLERWTWCDALFMAPPVYMKLYNITGDKKFIRFMDKEYKATYDYLFDKDENLFYRDHRYFTMKEANGAKVFWGRGNGWVLGARRDLARTSCQE</sequence>
<dbReference type="Pfam" id="PF07470">
    <property type="entry name" value="Glyco_hydro_88"/>
    <property type="match status" value="1"/>
</dbReference>
<dbReference type="EMBL" id="BAIV01000007">
    <property type="protein sequence ID" value="GAE83255.1"/>
    <property type="molecule type" value="Genomic_DNA"/>
</dbReference>
<dbReference type="InterPro" id="IPR012341">
    <property type="entry name" value="6hp_glycosidase-like_sf"/>
</dbReference>